<dbReference type="Proteomes" id="UP001595859">
    <property type="component" value="Unassembled WGS sequence"/>
</dbReference>
<accession>A0ABV9RUQ9</accession>
<reference evidence="2" key="1">
    <citation type="journal article" date="2019" name="Int. J. Syst. Evol. Microbiol.">
        <title>The Global Catalogue of Microorganisms (GCM) 10K type strain sequencing project: providing services to taxonomists for standard genome sequencing and annotation.</title>
        <authorList>
            <consortium name="The Broad Institute Genomics Platform"/>
            <consortium name="The Broad Institute Genome Sequencing Center for Infectious Disease"/>
            <person name="Wu L."/>
            <person name="Ma J."/>
        </authorList>
    </citation>
    <scope>NUCLEOTIDE SEQUENCE [LARGE SCALE GENOMIC DNA]</scope>
    <source>
        <strain evidence="2">ZS-22-S1</strain>
    </source>
</reference>
<evidence type="ECO:0000313" key="1">
    <source>
        <dbReference type="EMBL" id="MFC4852672.1"/>
    </source>
</evidence>
<keyword evidence="2" id="KW-1185">Reference proteome</keyword>
<name>A0ABV9RUQ9_9PSEU</name>
<sequence length="62" mass="6392">MTAPSSTTAEVAAERLCAACQHLWTTHDDISARFCAATIVNTYSRGCVCVPGATTGTTDAAN</sequence>
<protein>
    <submittedName>
        <fullName evidence="1">RGCVC family protein</fullName>
    </submittedName>
</protein>
<gene>
    <name evidence="1" type="ORF">ACFPCV_04085</name>
</gene>
<organism evidence="1 2">
    <name type="scientific">Actinophytocola glycyrrhizae</name>
    <dbReference type="NCBI Taxonomy" id="2044873"/>
    <lineage>
        <taxon>Bacteria</taxon>
        <taxon>Bacillati</taxon>
        <taxon>Actinomycetota</taxon>
        <taxon>Actinomycetes</taxon>
        <taxon>Pseudonocardiales</taxon>
        <taxon>Pseudonocardiaceae</taxon>
    </lineage>
</organism>
<dbReference type="EMBL" id="JBHSIS010000002">
    <property type="protein sequence ID" value="MFC4852672.1"/>
    <property type="molecule type" value="Genomic_DNA"/>
</dbReference>
<dbReference type="RefSeq" id="WP_378054594.1">
    <property type="nucleotide sequence ID" value="NZ_JBHSIS010000002.1"/>
</dbReference>
<dbReference type="NCBIfam" id="NF038206">
    <property type="entry name" value="RGCVC_fam"/>
    <property type="match status" value="1"/>
</dbReference>
<comment type="caution">
    <text evidence="1">The sequence shown here is derived from an EMBL/GenBank/DDBJ whole genome shotgun (WGS) entry which is preliminary data.</text>
</comment>
<evidence type="ECO:0000313" key="2">
    <source>
        <dbReference type="Proteomes" id="UP001595859"/>
    </source>
</evidence>
<proteinExistence type="predicted"/>